<proteinExistence type="predicted"/>
<evidence type="ECO:0000313" key="5">
    <source>
        <dbReference type="EMBL" id="PIR86932.1"/>
    </source>
</evidence>
<dbReference type="SMART" id="SM00418">
    <property type="entry name" value="HTH_ARSR"/>
    <property type="match status" value="1"/>
</dbReference>
<keyword evidence="1" id="KW-0805">Transcription regulation</keyword>
<evidence type="ECO:0000313" key="6">
    <source>
        <dbReference type="Proteomes" id="UP000229526"/>
    </source>
</evidence>
<dbReference type="InterPro" id="IPR001845">
    <property type="entry name" value="HTH_ArsR_DNA-bd_dom"/>
</dbReference>
<dbReference type="PROSITE" id="PS50987">
    <property type="entry name" value="HTH_ARSR_2"/>
    <property type="match status" value="1"/>
</dbReference>
<comment type="caution">
    <text evidence="5">The sequence shown here is derived from an EMBL/GenBank/DDBJ whole genome shotgun (WGS) entry which is preliminary data.</text>
</comment>
<dbReference type="GO" id="GO:0003677">
    <property type="term" value="F:DNA binding"/>
    <property type="evidence" value="ECO:0007669"/>
    <property type="project" value="UniProtKB-KW"/>
</dbReference>
<feature type="domain" description="HTH arsR-type" evidence="4">
    <location>
        <begin position="1"/>
        <end position="88"/>
    </location>
</feature>
<dbReference type="InterPro" id="IPR036388">
    <property type="entry name" value="WH-like_DNA-bd_sf"/>
</dbReference>
<accession>A0A2H0UKJ9</accession>
<keyword evidence="2" id="KW-0238">DNA-binding</keyword>
<gene>
    <name evidence="5" type="ORF">COU11_02865</name>
</gene>
<dbReference type="Gene3D" id="1.10.10.10">
    <property type="entry name" value="Winged helix-like DNA-binding domain superfamily/Winged helix DNA-binding domain"/>
    <property type="match status" value="1"/>
</dbReference>
<protein>
    <submittedName>
        <fullName evidence="5">Transcriptional regulator</fullName>
    </submittedName>
</protein>
<dbReference type="Pfam" id="PF01022">
    <property type="entry name" value="HTH_5"/>
    <property type="match status" value="1"/>
</dbReference>
<dbReference type="InterPro" id="IPR051011">
    <property type="entry name" value="Metal_resp_trans_reg"/>
</dbReference>
<dbReference type="GO" id="GO:0003700">
    <property type="term" value="F:DNA-binding transcription factor activity"/>
    <property type="evidence" value="ECO:0007669"/>
    <property type="project" value="InterPro"/>
</dbReference>
<organism evidence="5 6">
    <name type="scientific">Candidatus Harrisonbacteria bacterium CG10_big_fil_rev_8_21_14_0_10_49_15</name>
    <dbReference type="NCBI Taxonomy" id="1974587"/>
    <lineage>
        <taxon>Bacteria</taxon>
        <taxon>Candidatus Harrisoniibacteriota</taxon>
    </lineage>
</organism>
<evidence type="ECO:0000256" key="2">
    <source>
        <dbReference type="ARBA" id="ARBA00023125"/>
    </source>
</evidence>
<evidence type="ECO:0000259" key="4">
    <source>
        <dbReference type="PROSITE" id="PS50987"/>
    </source>
</evidence>
<dbReference type="PANTHER" id="PTHR43132">
    <property type="entry name" value="ARSENICAL RESISTANCE OPERON REPRESSOR ARSR-RELATED"/>
    <property type="match status" value="1"/>
</dbReference>
<dbReference type="NCBIfam" id="NF033788">
    <property type="entry name" value="HTH_metalloreg"/>
    <property type="match status" value="1"/>
</dbReference>
<dbReference type="Proteomes" id="UP000229526">
    <property type="component" value="Unassembled WGS sequence"/>
</dbReference>
<sequence length="88" mass="10069">MRKLEKLLKAFANARRLAILKFLSKEKEAHVSAISREIGLSFKSTSRHLAVLYAVDLLAKEQRDVEVFYRLKEEAKPSIKTILNIPTS</sequence>
<dbReference type="PANTHER" id="PTHR43132:SF2">
    <property type="entry name" value="ARSENICAL RESISTANCE OPERON REPRESSOR ARSR-RELATED"/>
    <property type="match status" value="1"/>
</dbReference>
<dbReference type="InterPro" id="IPR036390">
    <property type="entry name" value="WH_DNA-bd_sf"/>
</dbReference>
<dbReference type="SUPFAM" id="SSF46785">
    <property type="entry name" value="Winged helix' DNA-binding domain"/>
    <property type="match status" value="1"/>
</dbReference>
<dbReference type="CDD" id="cd00090">
    <property type="entry name" value="HTH_ARSR"/>
    <property type="match status" value="1"/>
</dbReference>
<evidence type="ECO:0000256" key="1">
    <source>
        <dbReference type="ARBA" id="ARBA00023015"/>
    </source>
</evidence>
<dbReference type="EMBL" id="PFBD01000022">
    <property type="protein sequence ID" value="PIR86932.1"/>
    <property type="molecule type" value="Genomic_DNA"/>
</dbReference>
<name>A0A2H0UKJ9_9BACT</name>
<dbReference type="AlphaFoldDB" id="A0A2H0UKJ9"/>
<keyword evidence="3" id="KW-0804">Transcription</keyword>
<dbReference type="InterPro" id="IPR011991">
    <property type="entry name" value="ArsR-like_HTH"/>
</dbReference>
<evidence type="ECO:0000256" key="3">
    <source>
        <dbReference type="ARBA" id="ARBA00023163"/>
    </source>
</evidence>
<reference evidence="6" key="1">
    <citation type="submission" date="2017-09" db="EMBL/GenBank/DDBJ databases">
        <title>Depth-based differentiation of microbial function through sediment-hosted aquifers and enrichment of novel symbionts in the deep terrestrial subsurface.</title>
        <authorList>
            <person name="Probst A.J."/>
            <person name="Ladd B."/>
            <person name="Jarett J.K."/>
            <person name="Geller-Mcgrath D.E."/>
            <person name="Sieber C.M.K."/>
            <person name="Emerson J.B."/>
            <person name="Anantharaman K."/>
            <person name="Thomas B.C."/>
            <person name="Malmstrom R."/>
            <person name="Stieglmeier M."/>
            <person name="Klingl A."/>
            <person name="Woyke T."/>
            <person name="Ryan C.M."/>
            <person name="Banfield J.F."/>
        </authorList>
    </citation>
    <scope>NUCLEOTIDE SEQUENCE [LARGE SCALE GENOMIC DNA]</scope>
</reference>